<dbReference type="Proteomes" id="UP000008062">
    <property type="component" value="Chromosome 5"/>
</dbReference>
<dbReference type="EMBL" id="CM001200">
    <property type="protein sequence ID" value="EGP87003.1"/>
    <property type="molecule type" value="Genomic_DNA"/>
</dbReference>
<feature type="region of interest" description="Disordered" evidence="1">
    <location>
        <begin position="187"/>
        <end position="207"/>
    </location>
</feature>
<gene>
    <name evidence="2" type="ORF">MYCGRDRAFT_92949</name>
</gene>
<feature type="compositionally biased region" description="Low complexity" evidence="1">
    <location>
        <begin position="50"/>
        <end position="61"/>
    </location>
</feature>
<organism evidence="2 3">
    <name type="scientific">Zymoseptoria tritici (strain CBS 115943 / IPO323)</name>
    <name type="common">Speckled leaf blotch fungus</name>
    <name type="synonym">Septoria tritici</name>
    <dbReference type="NCBI Taxonomy" id="336722"/>
    <lineage>
        <taxon>Eukaryota</taxon>
        <taxon>Fungi</taxon>
        <taxon>Dikarya</taxon>
        <taxon>Ascomycota</taxon>
        <taxon>Pezizomycotina</taxon>
        <taxon>Dothideomycetes</taxon>
        <taxon>Dothideomycetidae</taxon>
        <taxon>Mycosphaerellales</taxon>
        <taxon>Mycosphaerellaceae</taxon>
        <taxon>Zymoseptoria</taxon>
    </lineage>
</organism>
<feature type="compositionally biased region" description="Basic and acidic residues" evidence="1">
    <location>
        <begin position="681"/>
        <end position="697"/>
    </location>
</feature>
<feature type="region of interest" description="Disordered" evidence="1">
    <location>
        <begin position="478"/>
        <end position="530"/>
    </location>
</feature>
<feature type="compositionally biased region" description="Low complexity" evidence="1">
    <location>
        <begin position="722"/>
        <end position="732"/>
    </location>
</feature>
<keyword evidence="3" id="KW-1185">Reference proteome</keyword>
<feature type="compositionally biased region" description="Polar residues" evidence="1">
    <location>
        <begin position="62"/>
        <end position="75"/>
    </location>
</feature>
<dbReference type="RefSeq" id="XP_003852027.1">
    <property type="nucleotide sequence ID" value="XM_003851979.1"/>
</dbReference>
<protein>
    <submittedName>
        <fullName evidence="2">Uncharacterized protein</fullName>
    </submittedName>
</protein>
<feature type="region of interest" description="Disordered" evidence="1">
    <location>
        <begin position="980"/>
        <end position="1049"/>
    </location>
</feature>
<dbReference type="OMA" id="PMAWEAR"/>
<sequence>MSPALAQHGRKPSRPSFTNHTPRAWELRALNPSMFPASGEDMSESDRGRSYTTSTFASTSAMGQRSSTTSPTSGTLDHDDHRRHHQHNERIVRQHSIHQSVEDNSTTSPYMLVTLSRSEDSWSMLSDSTNPPTYSTLYTGGISRRPNLEPRPNPPNTTTRMITQTSHLRLPRNNDSRELAFFLRTTGPSIPRQVPNHPEPPRVYSHLRPPRRAVSVPKSALKFLKLRGGGGSQQGRGGALPPMQKRVVTEVQAEEERLCPRDEGGLLSSVQQKVSSTGTPYLELRAPISQRRIGTEKEEKKQEDILSPEVLESRVSVRFHDELNGSDVLSSWLSTLNLQHTTPQSSSQKQLSHTSSETPPKATTYEEVAHRLARQCPTPIRPAASEPPSPIPESAVSMSESYRSAFDQETETESSETTRAPLPHPAYRKRLTISLPDEEFPVKHPTYDKDVEIRHPFPRRMGSHPVLSQRASHITPSMYQRDVSDSPGPPPPKSPLRLRHDHRTIDGTLNRNTTTTSNGRATPTPRMAPSIKSVSDFHFDVDPIRATVTTECTGPISRHKSRNGEVLQGYPSLRRGSKSERAVERLRARKLRERPTLNVRTIDSVVNSSPSDIHISNANARHRLRKTRPQIQIPSSSYTPPSRQTSMSSNGTSRWEQRIAHSSKIPVSPVPSLASIPSFTHQEEGAERLSTSIRRESGYTPISPSACSEAATLHPPRESHTTFRQSTSTQRSHSLRMSRSPRMCLAEQVPFSKVRPTHYAPRPRSASMGRKPGKRARNSSSNDSRSLKQQEDKLPRQHPILSAGDSWPDLSVASPPPPPIPDFMPPPPTRALPPTPPASGSERLANTSKRRPSPSVTSSPTTNGAIRTSSSSSSIPYRPRTSEEIISRLPQQNVGTSFSSHTSSRVPAVAADQEKEVVVDNTVARLSTPAPSRATARFNARLEALEKQNALLSAALVAVLRTNGDLNAAVSPGDAVPGAVQSGVSPIGADGPAEMPLPSRPSRDAEPWNQKSPAMAPPQPTRPSADSNRQKPPVPRKDIPTGTTDLTLVQTSTGKIVNLGAGGGGTKMMAWQARVAKRSGGLPPAGGGGVGSGGEGRASGGEGRGGRESRESARSGGSVQSGSLGALDMYLSTRRGG</sequence>
<dbReference type="OrthoDB" id="3832538at2759"/>
<feature type="region of interest" description="Disordered" evidence="1">
    <location>
        <begin position="139"/>
        <end position="174"/>
    </location>
</feature>
<feature type="compositionally biased region" description="Gly residues" evidence="1">
    <location>
        <begin position="1083"/>
        <end position="1103"/>
    </location>
</feature>
<evidence type="ECO:0000313" key="2">
    <source>
        <dbReference type="EMBL" id="EGP87003.1"/>
    </source>
</evidence>
<dbReference type="eggNOG" id="ENOG502R0YJ">
    <property type="taxonomic scope" value="Eukaryota"/>
</dbReference>
<feature type="compositionally biased region" description="Basic and acidic residues" evidence="1">
    <location>
        <begin position="785"/>
        <end position="795"/>
    </location>
</feature>
<accession>F9XAJ4</accession>
<feature type="compositionally biased region" description="Low complexity" evidence="1">
    <location>
        <begin position="853"/>
        <end position="862"/>
    </location>
</feature>
<feature type="compositionally biased region" description="Polar residues" evidence="1">
    <location>
        <begin position="629"/>
        <end position="654"/>
    </location>
</feature>
<feature type="region of interest" description="Disordered" evidence="1">
    <location>
        <begin position="378"/>
        <end position="426"/>
    </location>
</feature>
<feature type="compositionally biased region" description="Polar residues" evidence="1">
    <location>
        <begin position="889"/>
        <end position="905"/>
    </location>
</feature>
<feature type="region of interest" description="Disordered" evidence="1">
    <location>
        <begin position="340"/>
        <end position="364"/>
    </location>
</feature>
<feature type="region of interest" description="Disordered" evidence="1">
    <location>
        <begin position="1"/>
        <end position="105"/>
    </location>
</feature>
<feature type="region of interest" description="Disordered" evidence="1">
    <location>
        <begin position="1070"/>
        <end position="1137"/>
    </location>
</feature>
<evidence type="ECO:0000313" key="3">
    <source>
        <dbReference type="Proteomes" id="UP000008062"/>
    </source>
</evidence>
<dbReference type="HOGENOM" id="CLU_278266_0_0_1"/>
<feature type="compositionally biased region" description="Pro residues" evidence="1">
    <location>
        <begin position="814"/>
        <end position="837"/>
    </location>
</feature>
<dbReference type="AlphaFoldDB" id="F9XAJ4"/>
<name>F9XAJ4_ZYMTI</name>
<feature type="region of interest" description="Disordered" evidence="1">
    <location>
        <begin position="613"/>
        <end position="910"/>
    </location>
</feature>
<dbReference type="KEGG" id="ztr:MYCGRDRAFT_92949"/>
<feature type="compositionally biased region" description="Polar residues" evidence="1">
    <location>
        <begin position="507"/>
        <end position="521"/>
    </location>
</feature>
<evidence type="ECO:0000256" key="1">
    <source>
        <dbReference type="SAM" id="MobiDB-lite"/>
    </source>
</evidence>
<feature type="compositionally biased region" description="Basic and acidic residues" evidence="1">
    <location>
        <begin position="1104"/>
        <end position="1113"/>
    </location>
</feature>
<feature type="compositionally biased region" description="Low complexity" evidence="1">
    <location>
        <begin position="344"/>
        <end position="356"/>
    </location>
</feature>
<reference evidence="2 3" key="1">
    <citation type="journal article" date="2011" name="PLoS Genet.">
        <title>Finished genome of the fungal wheat pathogen Mycosphaerella graminicola reveals dispensome structure, chromosome plasticity, and stealth pathogenesis.</title>
        <authorList>
            <person name="Goodwin S.B."/>
            <person name="Ben M'barek S."/>
            <person name="Dhillon B."/>
            <person name="Wittenberg A.H.J."/>
            <person name="Crane C.F."/>
            <person name="Hane J.K."/>
            <person name="Foster A.J."/>
            <person name="Van der Lee T.A.J."/>
            <person name="Grimwood J."/>
            <person name="Aerts A."/>
            <person name="Antoniw J."/>
            <person name="Bailey A."/>
            <person name="Bluhm B."/>
            <person name="Bowler J."/>
            <person name="Bristow J."/>
            <person name="van der Burgt A."/>
            <person name="Canto-Canche B."/>
            <person name="Churchill A.C.L."/>
            <person name="Conde-Ferraez L."/>
            <person name="Cools H.J."/>
            <person name="Coutinho P.M."/>
            <person name="Csukai M."/>
            <person name="Dehal P."/>
            <person name="De Wit P."/>
            <person name="Donzelli B."/>
            <person name="van de Geest H.C."/>
            <person name="van Ham R.C.H.J."/>
            <person name="Hammond-Kosack K.E."/>
            <person name="Henrissat B."/>
            <person name="Kilian A."/>
            <person name="Kobayashi A.K."/>
            <person name="Koopmann E."/>
            <person name="Kourmpetis Y."/>
            <person name="Kuzniar A."/>
            <person name="Lindquist E."/>
            <person name="Lombard V."/>
            <person name="Maliepaard C."/>
            <person name="Martins N."/>
            <person name="Mehrabi R."/>
            <person name="Nap J.P.H."/>
            <person name="Ponomarenko A."/>
            <person name="Rudd J.J."/>
            <person name="Salamov A."/>
            <person name="Schmutz J."/>
            <person name="Schouten H.J."/>
            <person name="Shapiro H."/>
            <person name="Stergiopoulos I."/>
            <person name="Torriani S.F.F."/>
            <person name="Tu H."/>
            <person name="de Vries R.P."/>
            <person name="Waalwijk C."/>
            <person name="Ware S.B."/>
            <person name="Wiebenga A."/>
            <person name="Zwiers L.-H."/>
            <person name="Oliver R.P."/>
            <person name="Grigoriev I.V."/>
            <person name="Kema G.H.J."/>
        </authorList>
    </citation>
    <scope>NUCLEOTIDE SEQUENCE [LARGE SCALE GENOMIC DNA]</scope>
    <source>
        <strain evidence="3">CBS 115943 / IPO323</strain>
    </source>
</reference>
<dbReference type="GeneID" id="13397100"/>
<proteinExistence type="predicted"/>
<dbReference type="InParanoid" id="F9XAJ4"/>